<protein>
    <recommendedName>
        <fullName evidence="1">HVO-0234-like beta-propeller domain-containing protein</fullName>
    </recommendedName>
</protein>
<dbReference type="AlphaFoldDB" id="A0A897MQX2"/>
<feature type="domain" description="HVO-0234-like beta-propeller" evidence="1">
    <location>
        <begin position="4"/>
        <end position="268"/>
    </location>
</feature>
<dbReference type="RefSeq" id="WP_229114011.1">
    <property type="nucleotide sequence ID" value="NZ_CP064787.1"/>
</dbReference>
<sequence>MGELEEDRVYADTLGKTDVYVAAGLGVVEVSVSNDRIGQFSLAHRCPARDIAADGTGLLVATDEDVLAIDPTGDELTVERLSFGPAVAVGGADAPLAAAPDGTVARRTDGGWTELGTVSEPRAIDGPLVATADGVVRAGDGLEYVGLRDARDVLGGPTPYAATADGLYRLGPGWTRELEAESFVVAADGDRVHAVTSEGLLVDAGDGWREREVPTDERLVDVGYVADGGVVAVTETGRFLVDPAAAKDGASGWRSRALGLDGTVGFAIPDQ</sequence>
<gene>
    <name evidence="2" type="ORF">HSR121_0191</name>
</gene>
<reference evidence="2" key="1">
    <citation type="submission" date="2020-11" db="EMBL/GenBank/DDBJ databases">
        <title>Carbohydrate-dependent, anaerobic sulfur respiration: A novel catabolism in halophilic archaea.</title>
        <authorList>
            <person name="Sorokin D.Y."/>
            <person name="Messina E."/>
            <person name="Smedile F."/>
            <person name="La Cono V."/>
            <person name="Hallsworth J.E."/>
            <person name="Yakimov M.M."/>
        </authorList>
    </citation>
    <scope>NUCLEOTIDE SEQUENCE</scope>
    <source>
        <strain evidence="2">HSR12-1</strain>
    </source>
</reference>
<dbReference type="InterPro" id="IPR056505">
    <property type="entry name" value="Beta-prop_HVO_0234"/>
</dbReference>
<dbReference type="EMBL" id="CP064787">
    <property type="protein sequence ID" value="QSG04550.1"/>
    <property type="molecule type" value="Genomic_DNA"/>
</dbReference>
<accession>A0A897MQX2</accession>
<evidence type="ECO:0000259" key="1">
    <source>
        <dbReference type="Pfam" id="PF23366"/>
    </source>
</evidence>
<name>A0A897MQX2_9EURY</name>
<dbReference type="Proteomes" id="UP000663525">
    <property type="component" value="Chromosome"/>
</dbReference>
<evidence type="ECO:0000313" key="2">
    <source>
        <dbReference type="EMBL" id="QSG04550.1"/>
    </source>
</evidence>
<dbReference type="Pfam" id="PF23366">
    <property type="entry name" value="Beta-prop_HVO_0234"/>
    <property type="match status" value="1"/>
</dbReference>
<dbReference type="GeneID" id="68853849"/>
<organism evidence="2 3">
    <name type="scientific">Halapricum desulfuricans</name>
    <dbReference type="NCBI Taxonomy" id="2841257"/>
    <lineage>
        <taxon>Archaea</taxon>
        <taxon>Methanobacteriati</taxon>
        <taxon>Methanobacteriota</taxon>
        <taxon>Stenosarchaea group</taxon>
        <taxon>Halobacteria</taxon>
        <taxon>Halobacteriales</taxon>
        <taxon>Haloarculaceae</taxon>
        <taxon>Halapricum</taxon>
    </lineage>
</organism>
<proteinExistence type="predicted"/>
<evidence type="ECO:0000313" key="3">
    <source>
        <dbReference type="Proteomes" id="UP000663525"/>
    </source>
</evidence>